<keyword evidence="1" id="KW-1133">Transmembrane helix</keyword>
<keyword evidence="1" id="KW-0812">Transmembrane</keyword>
<dbReference type="InterPro" id="IPR046664">
    <property type="entry name" value="DUF6773"/>
</dbReference>
<protein>
    <submittedName>
        <fullName evidence="2">Membrane protein</fullName>
    </submittedName>
</protein>
<reference evidence="2 3" key="1">
    <citation type="submission" date="2015-04" db="EMBL/GenBank/DDBJ databases">
        <title>Taxonomic description and genome sequence of Bacillus campisalis sp. nov., a novel member of the genus Bacillus isolated from solar saltern.</title>
        <authorList>
            <person name="Mathan Kumar R."/>
            <person name="Kaur G."/>
            <person name="Kumar A."/>
            <person name="Singh N.K."/>
            <person name="Kaur N."/>
            <person name="Kumar N."/>
            <person name="Mayilraj S."/>
        </authorList>
    </citation>
    <scope>NUCLEOTIDE SEQUENCE [LARGE SCALE GENOMIC DNA]</scope>
    <source>
        <strain evidence="2 3">SA2-6</strain>
    </source>
</reference>
<dbReference type="EMBL" id="LAYY01000005">
    <property type="protein sequence ID" value="KKK38937.1"/>
    <property type="molecule type" value="Genomic_DNA"/>
</dbReference>
<feature type="transmembrane region" description="Helical" evidence="1">
    <location>
        <begin position="20"/>
        <end position="42"/>
    </location>
</feature>
<dbReference type="AlphaFoldDB" id="A0A0M2T129"/>
<sequence length="170" mass="19418">MGFWNKKHKDERVENIKNKIYKEIYILIMVLSFISIAVKFITIEMSLRVVLFEWIVILVSSLYYSVRTTFLGIYSDEVELHDQTSKVKMSKKNLMGGIALGVVLALIFATNSAVNYADSSQQAISYFLLVFFVSFIIYVPLFGGVNAIIHSAAKRKSEQMNQKNLDDREG</sequence>
<evidence type="ECO:0000313" key="3">
    <source>
        <dbReference type="Proteomes" id="UP000034166"/>
    </source>
</evidence>
<accession>A0A0M2T129</accession>
<keyword evidence="1" id="KW-0472">Membrane</keyword>
<proteinExistence type="predicted"/>
<comment type="caution">
    <text evidence="2">The sequence shown here is derived from an EMBL/GenBank/DDBJ whole genome shotgun (WGS) entry which is preliminary data.</text>
</comment>
<evidence type="ECO:0000313" key="2">
    <source>
        <dbReference type="EMBL" id="KKK38937.1"/>
    </source>
</evidence>
<evidence type="ECO:0000256" key="1">
    <source>
        <dbReference type="SAM" id="Phobius"/>
    </source>
</evidence>
<dbReference type="OrthoDB" id="2656129at2"/>
<feature type="transmembrane region" description="Helical" evidence="1">
    <location>
        <begin position="54"/>
        <end position="74"/>
    </location>
</feature>
<feature type="transmembrane region" description="Helical" evidence="1">
    <location>
        <begin position="94"/>
        <end position="114"/>
    </location>
</feature>
<dbReference type="Proteomes" id="UP000034166">
    <property type="component" value="Unassembled WGS sequence"/>
</dbReference>
<dbReference type="Pfam" id="PF20563">
    <property type="entry name" value="DUF6773"/>
    <property type="match status" value="1"/>
</dbReference>
<keyword evidence="3" id="KW-1185">Reference proteome</keyword>
<gene>
    <name evidence="2" type="ORF">WQ57_06200</name>
</gene>
<feature type="transmembrane region" description="Helical" evidence="1">
    <location>
        <begin position="126"/>
        <end position="149"/>
    </location>
</feature>
<organism evidence="2 3">
    <name type="scientific">Mesobacillus campisalis</name>
    <dbReference type="NCBI Taxonomy" id="1408103"/>
    <lineage>
        <taxon>Bacteria</taxon>
        <taxon>Bacillati</taxon>
        <taxon>Bacillota</taxon>
        <taxon>Bacilli</taxon>
        <taxon>Bacillales</taxon>
        <taxon>Bacillaceae</taxon>
        <taxon>Mesobacillus</taxon>
    </lineage>
</organism>
<name>A0A0M2T129_9BACI</name>
<dbReference type="PATRIC" id="fig|1408103.3.peg.1398"/>